<protein>
    <submittedName>
        <fullName evidence="4">Substrate-binding domain-containing protein</fullName>
    </submittedName>
</protein>
<evidence type="ECO:0000313" key="4">
    <source>
        <dbReference type="EMBL" id="QSQ20623.1"/>
    </source>
</evidence>
<keyword evidence="5" id="KW-1185">Reference proteome</keyword>
<evidence type="ECO:0000256" key="1">
    <source>
        <dbReference type="ARBA" id="ARBA00022729"/>
    </source>
</evidence>
<organism evidence="4 5">
    <name type="scientific">Pyxidicoccus parkwayensis</name>
    <dbReference type="NCBI Taxonomy" id="2813578"/>
    <lineage>
        <taxon>Bacteria</taxon>
        <taxon>Pseudomonadati</taxon>
        <taxon>Myxococcota</taxon>
        <taxon>Myxococcia</taxon>
        <taxon>Myxococcales</taxon>
        <taxon>Cystobacterineae</taxon>
        <taxon>Myxococcaceae</taxon>
        <taxon>Pyxidicoccus</taxon>
    </lineage>
</organism>
<dbReference type="Pfam" id="PF12849">
    <property type="entry name" value="PBP_like_2"/>
    <property type="match status" value="1"/>
</dbReference>
<gene>
    <name evidence="4" type="ORF">JY651_36100</name>
</gene>
<dbReference type="PROSITE" id="PS51257">
    <property type="entry name" value="PROKAR_LIPOPROTEIN"/>
    <property type="match status" value="1"/>
</dbReference>
<dbReference type="PANTHER" id="PTHR30570:SF1">
    <property type="entry name" value="PHOSPHATE-BINDING PROTEIN PSTS"/>
    <property type="match status" value="1"/>
</dbReference>
<proteinExistence type="predicted"/>
<feature type="signal peptide" evidence="2">
    <location>
        <begin position="1"/>
        <end position="26"/>
    </location>
</feature>
<name>A0ABX7NQA5_9BACT</name>
<accession>A0ABX7NQA5</accession>
<dbReference type="RefSeq" id="WP_206722203.1">
    <property type="nucleotide sequence ID" value="NZ_CP071090.1"/>
</dbReference>
<feature type="chain" id="PRO_5046719776" evidence="2">
    <location>
        <begin position="27"/>
        <end position="361"/>
    </location>
</feature>
<evidence type="ECO:0000313" key="5">
    <source>
        <dbReference type="Proteomes" id="UP000662747"/>
    </source>
</evidence>
<dbReference type="Proteomes" id="UP000662747">
    <property type="component" value="Chromosome"/>
</dbReference>
<sequence>MKMMKMVMSAAVVAVSVVGCGGQSSAGVPELQSAEQHLGANGELYGSDTLKGAISNAITASGAFILYEGKGSGVGEGCVRTGSTGFCGPKQQALAPMSRDFKTPCQTGEKSNVIALDAVNVFVKATNALGNITTAQAKKLFCGDANGVQGTTYPTGCLSTWGDLNGNPSDTRPLKIYRRDDLSGTTDTFKTLVGCQTAVTDKYAFCSNVLEVKDETSTYSPTCSNTDSATTCIGKLTAADGNAIGYAGDSGIYPPPPATALNKKATVNGIASNETNIRKILETPVPSDVYPLSRKLFLNENASATHPRDPEEDILYAWIYGSGKTQFENILKAQGFIACDPSGPLKCKGTLNDGRGAGTCK</sequence>
<reference evidence="4 5" key="1">
    <citation type="submission" date="2021-02" db="EMBL/GenBank/DDBJ databases">
        <title>De Novo genome assembly of isolated myxobacteria.</title>
        <authorList>
            <person name="Stevens D.C."/>
        </authorList>
    </citation>
    <scope>NUCLEOTIDE SEQUENCE [LARGE SCALE GENOMIC DNA]</scope>
    <source>
        <strain evidence="5">SCPEA02</strain>
    </source>
</reference>
<evidence type="ECO:0000259" key="3">
    <source>
        <dbReference type="Pfam" id="PF12849"/>
    </source>
</evidence>
<dbReference type="InterPro" id="IPR050811">
    <property type="entry name" value="Phosphate_ABC_transporter"/>
</dbReference>
<dbReference type="InterPro" id="IPR024370">
    <property type="entry name" value="PBP_domain"/>
</dbReference>
<dbReference type="EMBL" id="CP071090">
    <property type="protein sequence ID" value="QSQ20623.1"/>
    <property type="molecule type" value="Genomic_DNA"/>
</dbReference>
<dbReference type="PANTHER" id="PTHR30570">
    <property type="entry name" value="PERIPLASMIC PHOSPHATE BINDING COMPONENT OF PHOSPHATE ABC TRANSPORTER"/>
    <property type="match status" value="1"/>
</dbReference>
<keyword evidence="1 2" id="KW-0732">Signal</keyword>
<dbReference type="Gene3D" id="3.40.190.10">
    <property type="entry name" value="Periplasmic binding protein-like II"/>
    <property type="match status" value="2"/>
</dbReference>
<evidence type="ECO:0000256" key="2">
    <source>
        <dbReference type="SAM" id="SignalP"/>
    </source>
</evidence>
<dbReference type="SUPFAM" id="SSF53850">
    <property type="entry name" value="Periplasmic binding protein-like II"/>
    <property type="match status" value="1"/>
</dbReference>
<feature type="domain" description="PBP" evidence="3">
    <location>
        <begin position="114"/>
        <end position="298"/>
    </location>
</feature>